<evidence type="ECO:0000313" key="2">
    <source>
        <dbReference type="Proteomes" id="UP001553843"/>
    </source>
</evidence>
<dbReference type="PANTHER" id="PTHR32097:SF18">
    <property type="entry name" value="RING-TYPE DOMAIN-CONTAINING PROTEIN"/>
    <property type="match status" value="1"/>
</dbReference>
<dbReference type="EMBL" id="JBEYRS010000009">
    <property type="protein sequence ID" value="MEW2364594.1"/>
    <property type="molecule type" value="Genomic_DNA"/>
</dbReference>
<protein>
    <submittedName>
        <fullName evidence="1">MXAN_6230/SCO0854 family RING domain-containing protein</fullName>
    </submittedName>
</protein>
<sequence length="868" mass="94994">MTTSTTTDDLAALLLRRRQSVYVPPGSGRTAEADATVVVLEAELADRGHLLTAPLRRALTALAPADLVATGRKLLADVDALMGSDRTHTPLFARFPAEIPYQHAYDRFTATLVAHLTAQPHQPCMNCAGTKARVRALTPCAHLLCDDCHRKEKDWGCCDQCCEWYACPVCEQRYETDGPIDPWLDTGAGLGGDGGPVLRALRLAAPGEAAAELSALLARRTPLSPQDHDDLVLLLGHIDPADAADRLPPSIPLRESKALALAPLLDLPETRPLVARYADTATDVLRLLAVRSGGDPDLLELPRLRGLSRPVRRELLALLDGLDFARLAEDMARHPRAWKRVGEILHPFEGAHRHARVALAFAVLRETRLDDGPLSEVLLTEAARHDSVRLAGDRLRVITWQSRVEEALGRWDTAAAAGLLRARPGELLRRLDLLLARSGSQTLPEPVGEALAHALPRTAPGPLLGAYGQLRIRSVPRHRRVFFPRGRVTKAYAVEDHRPPLPSRVAGRAAELIEAEAVRRLAARAGERYDVAVLDASLTDLPVPSAERASAASLVAVPRGSSLPMPADSETVRLFLHWTQPKGTRVDLDLSVALYDDLWRFIGHCDYTHLEYAGGAARHSGDLTSAPAPHGATEYLDLDLPRLANTGVRFVVPAVISYNDVPFDELPDAFAGFMAVRGKERAVYDPRTVRQRFDLGGDGKLRVPMIVDLRTRQAWWADVTLATTGTGHDVWRYRKQMGRLGNDLLDTFQPRGRATLWDLACWTAAARTDGEVYVRGRGHVLWGYRRAADEPRADFALRVRDDWEPDTLRAEPELTGRRALLALLHGELAGAEGITSGTAYRLYPGPVDAAPPERITAGDLAAWLEPTG</sequence>
<dbReference type="Proteomes" id="UP001553843">
    <property type="component" value="Unassembled WGS sequence"/>
</dbReference>
<keyword evidence="2" id="KW-1185">Reference proteome</keyword>
<dbReference type="InterPro" id="IPR051324">
    <property type="entry name" value="Stress/Tellurium_Resist"/>
</dbReference>
<organism evidence="1 2">
    <name type="scientific">Streptomyces huasconensis</name>
    <dbReference type="NCBI Taxonomy" id="1854574"/>
    <lineage>
        <taxon>Bacteria</taxon>
        <taxon>Bacillati</taxon>
        <taxon>Actinomycetota</taxon>
        <taxon>Actinomycetes</taxon>
        <taxon>Kitasatosporales</taxon>
        <taxon>Streptomycetaceae</taxon>
        <taxon>Streptomyces</taxon>
    </lineage>
</organism>
<dbReference type="InterPro" id="IPR003325">
    <property type="entry name" value="TerD"/>
</dbReference>
<dbReference type="NCBIfam" id="NF041916">
    <property type="entry name" value="RING_SCO0854"/>
    <property type="match status" value="1"/>
</dbReference>
<dbReference type="CDD" id="cd06974">
    <property type="entry name" value="TerD_like"/>
    <property type="match status" value="1"/>
</dbReference>
<gene>
    <name evidence="1" type="ORF">AB0887_21945</name>
</gene>
<accession>A0ABV3M045</accession>
<name>A0ABV3M045_9ACTN</name>
<dbReference type="Gene3D" id="2.60.60.30">
    <property type="entry name" value="sav2460 like domains"/>
    <property type="match status" value="1"/>
</dbReference>
<evidence type="ECO:0000313" key="1">
    <source>
        <dbReference type="EMBL" id="MEW2364594.1"/>
    </source>
</evidence>
<comment type="caution">
    <text evidence="1">The sequence shown here is derived from an EMBL/GenBank/DDBJ whole genome shotgun (WGS) entry which is preliminary data.</text>
</comment>
<proteinExistence type="predicted"/>
<reference evidence="1 2" key="1">
    <citation type="submission" date="2024-06" db="EMBL/GenBank/DDBJ databases">
        <title>The Natural Products Discovery Center: Release of the First 8490 Sequenced Strains for Exploring Actinobacteria Biosynthetic Diversity.</title>
        <authorList>
            <person name="Kalkreuter E."/>
            <person name="Kautsar S.A."/>
            <person name="Yang D."/>
            <person name="Bader C.D."/>
            <person name="Teijaro C.N."/>
            <person name="Fluegel L."/>
            <person name="Davis C.M."/>
            <person name="Simpson J.R."/>
            <person name="Lauterbach L."/>
            <person name="Steele A.D."/>
            <person name="Gui C."/>
            <person name="Meng S."/>
            <person name="Li G."/>
            <person name="Viehrig K."/>
            <person name="Ye F."/>
            <person name="Su P."/>
            <person name="Kiefer A.F."/>
            <person name="Nichols A."/>
            <person name="Cepeda A.J."/>
            <person name="Yan W."/>
            <person name="Fan B."/>
            <person name="Jiang Y."/>
            <person name="Adhikari A."/>
            <person name="Zheng C.-J."/>
            <person name="Schuster L."/>
            <person name="Cowan T.M."/>
            <person name="Smanski M.J."/>
            <person name="Chevrette M.G."/>
            <person name="De Carvalho L.P.S."/>
            <person name="Shen B."/>
        </authorList>
    </citation>
    <scope>NUCLEOTIDE SEQUENCE [LARGE SCALE GENOMIC DNA]</scope>
    <source>
        <strain evidence="1 2">NPDC047833</strain>
    </source>
</reference>
<dbReference type="RefSeq" id="WP_359781210.1">
    <property type="nucleotide sequence ID" value="NZ_JBEYRR010000009.1"/>
</dbReference>
<dbReference type="PANTHER" id="PTHR32097">
    <property type="entry name" value="CAMP-BINDING PROTEIN 1-RELATED"/>
    <property type="match status" value="1"/>
</dbReference>